<dbReference type="RefSeq" id="WP_278006500.1">
    <property type="nucleotide sequence ID" value="NZ_JARSBN010000009.1"/>
</dbReference>
<dbReference type="EMBL" id="JARSBN010000009">
    <property type="protein sequence ID" value="MDG4717078.1"/>
    <property type="molecule type" value="Genomic_DNA"/>
</dbReference>
<organism evidence="2 3">
    <name type="scientific">Winogradskyella marincola</name>
    <dbReference type="NCBI Taxonomy" id="3037795"/>
    <lineage>
        <taxon>Bacteria</taxon>
        <taxon>Pseudomonadati</taxon>
        <taxon>Bacteroidota</taxon>
        <taxon>Flavobacteriia</taxon>
        <taxon>Flavobacteriales</taxon>
        <taxon>Flavobacteriaceae</taxon>
        <taxon>Winogradskyella</taxon>
    </lineage>
</organism>
<keyword evidence="1" id="KW-0175">Coiled coil</keyword>
<keyword evidence="3" id="KW-1185">Reference proteome</keyword>
<gene>
    <name evidence="2" type="ORF">P7122_14425</name>
</gene>
<sequence>MKLSSLVNNFTYTKRMGRVILPIFFYLFVNCGGNNTKEINLFDGHIYLLKKGETEIEKNSASVNEAEELKQIFEKEELVLYKTISHKDYSTYLFIDLDSTILKDNIYKTIEKPNYTLVFYQHMVDSLSEITSITALNNKSNFSRFSEDSLSKKRFTFKDLRNE</sequence>
<reference evidence="2 3" key="1">
    <citation type="submission" date="2023-03" db="EMBL/GenBank/DDBJ databases">
        <title>Strain YYF002 represents a novel species in the genus Winogradskyella isolated from seawater.</title>
        <authorList>
            <person name="Fu Z.-Y."/>
        </authorList>
    </citation>
    <scope>NUCLEOTIDE SEQUENCE [LARGE SCALE GENOMIC DNA]</scope>
    <source>
        <strain evidence="2 3">YYF002</strain>
    </source>
</reference>
<name>A0ABT6G523_9FLAO</name>
<evidence type="ECO:0000313" key="2">
    <source>
        <dbReference type="EMBL" id="MDG4717078.1"/>
    </source>
</evidence>
<evidence type="ECO:0008006" key="4">
    <source>
        <dbReference type="Google" id="ProtNLM"/>
    </source>
</evidence>
<comment type="caution">
    <text evidence="2">The sequence shown here is derived from an EMBL/GenBank/DDBJ whole genome shotgun (WGS) entry which is preliminary data.</text>
</comment>
<feature type="coiled-coil region" evidence="1">
    <location>
        <begin position="49"/>
        <end position="76"/>
    </location>
</feature>
<accession>A0ABT6G523</accession>
<dbReference type="Proteomes" id="UP001529085">
    <property type="component" value="Unassembled WGS sequence"/>
</dbReference>
<evidence type="ECO:0000256" key="1">
    <source>
        <dbReference type="SAM" id="Coils"/>
    </source>
</evidence>
<protein>
    <recommendedName>
        <fullName evidence="4">Lipoprotein</fullName>
    </recommendedName>
</protein>
<proteinExistence type="predicted"/>
<evidence type="ECO:0000313" key="3">
    <source>
        <dbReference type="Proteomes" id="UP001529085"/>
    </source>
</evidence>